<name>A0A2Z4RG67_PSEPU</name>
<proteinExistence type="predicted"/>
<sequence>MWERACSRRRCVSRHINKLIYRFREQARSYRGRSKYKNNYPSVRITGRQRSTQCPSKHPLLPLFRVPIRLPKATATREVAMSN</sequence>
<dbReference type="EMBL" id="CP029693">
    <property type="protein sequence ID" value="AWY39839.1"/>
    <property type="molecule type" value="Genomic_DNA"/>
</dbReference>
<accession>A0A2Z4RG67</accession>
<evidence type="ECO:0000313" key="2">
    <source>
        <dbReference type="Proteomes" id="UP000250299"/>
    </source>
</evidence>
<dbReference type="OrthoDB" id="7031629at2"/>
<dbReference type="Proteomes" id="UP000250299">
    <property type="component" value="Chromosome"/>
</dbReference>
<protein>
    <submittedName>
        <fullName evidence="1">Uncharacterized protein</fullName>
    </submittedName>
</protein>
<dbReference type="AlphaFoldDB" id="A0A2Z4RG67"/>
<gene>
    <name evidence="1" type="ORF">DKY63_07970</name>
</gene>
<organism evidence="1 2">
    <name type="scientific">Pseudomonas putida</name>
    <name type="common">Arthrobacter siderocapsulatus</name>
    <dbReference type="NCBI Taxonomy" id="303"/>
    <lineage>
        <taxon>Bacteria</taxon>
        <taxon>Pseudomonadati</taxon>
        <taxon>Pseudomonadota</taxon>
        <taxon>Gammaproteobacteria</taxon>
        <taxon>Pseudomonadales</taxon>
        <taxon>Pseudomonadaceae</taxon>
        <taxon>Pseudomonas</taxon>
    </lineage>
</organism>
<evidence type="ECO:0000313" key="1">
    <source>
        <dbReference type="EMBL" id="AWY39839.1"/>
    </source>
</evidence>
<reference evidence="1 2" key="1">
    <citation type="submission" date="2018-05" db="EMBL/GenBank/DDBJ databases">
        <title>Whole genome sequence of Pseudomonas putida JBC17.</title>
        <authorList>
            <person name="Lee Y.H."/>
            <person name="David K."/>
        </authorList>
    </citation>
    <scope>NUCLEOTIDE SEQUENCE [LARGE SCALE GENOMIC DNA]</scope>
    <source>
        <strain evidence="1 2">JBC17</strain>
    </source>
</reference>